<organism evidence="1 2">
    <name type="scientific">Candidatus Bacteroides merdipullorum</name>
    <dbReference type="NCBI Taxonomy" id="2838474"/>
    <lineage>
        <taxon>Bacteria</taxon>
        <taxon>Pseudomonadati</taxon>
        <taxon>Bacteroidota</taxon>
        <taxon>Bacteroidia</taxon>
        <taxon>Bacteroidales</taxon>
        <taxon>Bacteroidaceae</taxon>
        <taxon>Bacteroides</taxon>
    </lineage>
</organism>
<accession>A0A9D2A4H0</accession>
<feature type="non-terminal residue" evidence="1">
    <location>
        <position position="1"/>
    </location>
</feature>
<gene>
    <name evidence="1" type="ORF">H9819_05660</name>
</gene>
<sequence length="62" mass="7078">EVNPLVFETSASTDSAIWATRFLNCGAKIRLFPEPAILFLKKGEKNKKMKHEGVEIRKYNVL</sequence>
<protein>
    <submittedName>
        <fullName evidence="1">Uncharacterized protein</fullName>
    </submittedName>
</protein>
<name>A0A9D2A4H0_9BACE</name>
<evidence type="ECO:0000313" key="2">
    <source>
        <dbReference type="Proteomes" id="UP000824023"/>
    </source>
</evidence>
<dbReference type="EMBL" id="DXCK01000080">
    <property type="protein sequence ID" value="HIZ01728.1"/>
    <property type="molecule type" value="Genomic_DNA"/>
</dbReference>
<reference evidence="1" key="2">
    <citation type="submission" date="2021-04" db="EMBL/GenBank/DDBJ databases">
        <authorList>
            <person name="Gilroy R."/>
        </authorList>
    </citation>
    <scope>NUCLEOTIDE SEQUENCE</scope>
    <source>
        <strain evidence="1">ChiHjej12B11-24981</strain>
    </source>
</reference>
<proteinExistence type="predicted"/>
<dbReference type="AlphaFoldDB" id="A0A9D2A4H0"/>
<evidence type="ECO:0000313" key="1">
    <source>
        <dbReference type="EMBL" id="HIZ01728.1"/>
    </source>
</evidence>
<comment type="caution">
    <text evidence="1">The sequence shown here is derived from an EMBL/GenBank/DDBJ whole genome shotgun (WGS) entry which is preliminary data.</text>
</comment>
<dbReference type="Proteomes" id="UP000824023">
    <property type="component" value="Unassembled WGS sequence"/>
</dbReference>
<reference evidence="1" key="1">
    <citation type="journal article" date="2021" name="PeerJ">
        <title>Extensive microbial diversity within the chicken gut microbiome revealed by metagenomics and culture.</title>
        <authorList>
            <person name="Gilroy R."/>
            <person name="Ravi A."/>
            <person name="Getino M."/>
            <person name="Pursley I."/>
            <person name="Horton D.L."/>
            <person name="Alikhan N.F."/>
            <person name="Baker D."/>
            <person name="Gharbi K."/>
            <person name="Hall N."/>
            <person name="Watson M."/>
            <person name="Adriaenssens E.M."/>
            <person name="Foster-Nyarko E."/>
            <person name="Jarju S."/>
            <person name="Secka A."/>
            <person name="Antonio M."/>
            <person name="Oren A."/>
            <person name="Chaudhuri R.R."/>
            <person name="La Ragione R."/>
            <person name="Hildebrand F."/>
            <person name="Pallen M.J."/>
        </authorList>
    </citation>
    <scope>NUCLEOTIDE SEQUENCE</scope>
    <source>
        <strain evidence="1">ChiHjej12B11-24981</strain>
    </source>
</reference>